<dbReference type="FunFam" id="1.10.238.10:FF:000001">
    <property type="entry name" value="Calmodulin 1"/>
    <property type="match status" value="1"/>
</dbReference>
<evidence type="ECO:0000313" key="4">
    <source>
        <dbReference type="EMBL" id="CAF5215570.1"/>
    </source>
</evidence>
<dbReference type="EMBL" id="CAJOBI010343055">
    <property type="protein sequence ID" value="CAF5215570.1"/>
    <property type="molecule type" value="Genomic_DNA"/>
</dbReference>
<feature type="domain" description="EF-hand" evidence="3">
    <location>
        <begin position="9"/>
        <end position="44"/>
    </location>
</feature>
<evidence type="ECO:0000256" key="1">
    <source>
        <dbReference type="ARBA" id="ARBA00022737"/>
    </source>
</evidence>
<accession>A0A8S3JCT7</accession>
<dbReference type="Pfam" id="PF13499">
    <property type="entry name" value="EF-hand_7"/>
    <property type="match status" value="1"/>
</dbReference>
<dbReference type="PROSITE" id="PS50222">
    <property type="entry name" value="EF_HAND_2"/>
    <property type="match status" value="2"/>
</dbReference>
<dbReference type="InterPro" id="IPR002048">
    <property type="entry name" value="EF_hand_dom"/>
</dbReference>
<reference evidence="4" key="1">
    <citation type="submission" date="2021-02" db="EMBL/GenBank/DDBJ databases">
        <authorList>
            <person name="Nowell W R."/>
        </authorList>
    </citation>
    <scope>NUCLEOTIDE SEQUENCE</scope>
</reference>
<dbReference type="PROSITE" id="PS00018">
    <property type="entry name" value="EF_HAND_1"/>
    <property type="match status" value="2"/>
</dbReference>
<dbReference type="SMART" id="SM00054">
    <property type="entry name" value="EFh"/>
    <property type="match status" value="2"/>
</dbReference>
<gene>
    <name evidence="4" type="ORF">SMN809_LOCUS79637</name>
</gene>
<feature type="domain" description="EF-hand" evidence="3">
    <location>
        <begin position="45"/>
        <end position="77"/>
    </location>
</feature>
<sequence>MKHVYQRAYTDQEMRRAFKCFDTDNSGYITTSELHEVFRRLNRDISEHRISEVLSAVDMDNDGKISYEEFVHIVQQT</sequence>
<dbReference type="PANTHER" id="PTHR23050">
    <property type="entry name" value="CALCIUM BINDING PROTEIN"/>
    <property type="match status" value="1"/>
</dbReference>
<comment type="caution">
    <text evidence="4">The sequence shown here is derived from an EMBL/GenBank/DDBJ whole genome shotgun (WGS) entry which is preliminary data.</text>
</comment>
<dbReference type="CDD" id="cd00051">
    <property type="entry name" value="EFh"/>
    <property type="match status" value="1"/>
</dbReference>
<dbReference type="InterPro" id="IPR011992">
    <property type="entry name" value="EF-hand-dom_pair"/>
</dbReference>
<organism evidence="4 5">
    <name type="scientific">Rotaria magnacalcarata</name>
    <dbReference type="NCBI Taxonomy" id="392030"/>
    <lineage>
        <taxon>Eukaryota</taxon>
        <taxon>Metazoa</taxon>
        <taxon>Spiralia</taxon>
        <taxon>Gnathifera</taxon>
        <taxon>Rotifera</taxon>
        <taxon>Eurotatoria</taxon>
        <taxon>Bdelloidea</taxon>
        <taxon>Philodinida</taxon>
        <taxon>Philodinidae</taxon>
        <taxon>Rotaria</taxon>
    </lineage>
</organism>
<dbReference type="Proteomes" id="UP000676336">
    <property type="component" value="Unassembled WGS sequence"/>
</dbReference>
<evidence type="ECO:0000256" key="2">
    <source>
        <dbReference type="ARBA" id="ARBA00022837"/>
    </source>
</evidence>
<dbReference type="GO" id="GO:0005509">
    <property type="term" value="F:calcium ion binding"/>
    <property type="evidence" value="ECO:0007669"/>
    <property type="project" value="InterPro"/>
</dbReference>
<evidence type="ECO:0000313" key="5">
    <source>
        <dbReference type="Proteomes" id="UP000676336"/>
    </source>
</evidence>
<dbReference type="InterPro" id="IPR050145">
    <property type="entry name" value="Centrin_CML-like"/>
</dbReference>
<dbReference type="AlphaFoldDB" id="A0A8S3JCT7"/>
<evidence type="ECO:0000259" key="3">
    <source>
        <dbReference type="PROSITE" id="PS50222"/>
    </source>
</evidence>
<keyword evidence="1" id="KW-0677">Repeat</keyword>
<keyword evidence="2" id="KW-0106">Calcium</keyword>
<name>A0A8S3JCT7_9BILA</name>
<protein>
    <recommendedName>
        <fullName evidence="3">EF-hand domain-containing protein</fullName>
    </recommendedName>
</protein>
<dbReference type="InterPro" id="IPR018247">
    <property type="entry name" value="EF_Hand_1_Ca_BS"/>
</dbReference>
<dbReference type="Gene3D" id="1.10.238.10">
    <property type="entry name" value="EF-hand"/>
    <property type="match status" value="1"/>
</dbReference>
<dbReference type="SUPFAM" id="SSF47473">
    <property type="entry name" value="EF-hand"/>
    <property type="match status" value="1"/>
</dbReference>
<proteinExistence type="predicted"/>